<feature type="domain" description="Reverse transcriptase" evidence="1">
    <location>
        <begin position="466"/>
        <end position="563"/>
    </location>
</feature>
<dbReference type="Gene3D" id="3.30.420.10">
    <property type="entry name" value="Ribonuclease H-like superfamily/Ribonuclease H"/>
    <property type="match status" value="1"/>
</dbReference>
<dbReference type="EMBL" id="UZAU01000371">
    <property type="status" value="NOT_ANNOTATED_CDS"/>
    <property type="molecule type" value="Genomic_DNA"/>
</dbReference>
<evidence type="ECO:0000313" key="5">
    <source>
        <dbReference type="Proteomes" id="UP000596661"/>
    </source>
</evidence>
<organism evidence="4 5">
    <name type="scientific">Cannabis sativa</name>
    <name type="common">Hemp</name>
    <name type="synonym">Marijuana</name>
    <dbReference type="NCBI Taxonomy" id="3483"/>
    <lineage>
        <taxon>Eukaryota</taxon>
        <taxon>Viridiplantae</taxon>
        <taxon>Streptophyta</taxon>
        <taxon>Embryophyta</taxon>
        <taxon>Tracheophyta</taxon>
        <taxon>Spermatophyta</taxon>
        <taxon>Magnoliopsida</taxon>
        <taxon>eudicotyledons</taxon>
        <taxon>Gunneridae</taxon>
        <taxon>Pentapetalae</taxon>
        <taxon>rosids</taxon>
        <taxon>fabids</taxon>
        <taxon>Rosales</taxon>
        <taxon>Cannabaceae</taxon>
        <taxon>Cannabis</taxon>
    </lineage>
</organism>
<dbReference type="InterPro" id="IPR044730">
    <property type="entry name" value="RNase_H-like_dom_plant"/>
</dbReference>
<protein>
    <recommendedName>
        <fullName evidence="6">Reverse transcriptase domain-containing protein</fullName>
    </recommendedName>
</protein>
<dbReference type="GO" id="GO:0004523">
    <property type="term" value="F:RNA-DNA hybrid ribonuclease activity"/>
    <property type="evidence" value="ECO:0007669"/>
    <property type="project" value="InterPro"/>
</dbReference>
<reference evidence="4" key="2">
    <citation type="submission" date="2021-03" db="UniProtKB">
        <authorList>
            <consortium name="EnsemblPlants"/>
        </authorList>
    </citation>
    <scope>IDENTIFICATION</scope>
</reference>
<feature type="domain" description="Reverse transcriptase" evidence="1">
    <location>
        <begin position="567"/>
        <end position="688"/>
    </location>
</feature>
<dbReference type="CDD" id="cd01650">
    <property type="entry name" value="RT_nLTR_like"/>
    <property type="match status" value="1"/>
</dbReference>
<dbReference type="PANTHER" id="PTHR46890">
    <property type="entry name" value="NON-LTR RETROLELEMENT REVERSE TRANSCRIPTASE-LIKE PROTEIN-RELATED"/>
    <property type="match status" value="1"/>
</dbReference>
<proteinExistence type="predicted"/>
<dbReference type="Pfam" id="PF14392">
    <property type="entry name" value="zf-CCHC_4"/>
    <property type="match status" value="1"/>
</dbReference>
<dbReference type="Pfam" id="PF00078">
    <property type="entry name" value="RVT_1"/>
    <property type="match status" value="2"/>
</dbReference>
<dbReference type="GO" id="GO:0003676">
    <property type="term" value="F:nucleic acid binding"/>
    <property type="evidence" value="ECO:0007669"/>
    <property type="project" value="InterPro"/>
</dbReference>
<dbReference type="Proteomes" id="UP000596661">
    <property type="component" value="Chromosome 4"/>
</dbReference>
<dbReference type="InterPro" id="IPR002156">
    <property type="entry name" value="RNaseH_domain"/>
</dbReference>
<evidence type="ECO:0000259" key="3">
    <source>
        <dbReference type="Pfam" id="PF14392"/>
    </source>
</evidence>
<evidence type="ECO:0000313" key="4">
    <source>
        <dbReference type="EnsemblPlants" id="cds.evm.model.04.971"/>
    </source>
</evidence>
<dbReference type="InterPro" id="IPR025836">
    <property type="entry name" value="Zn_knuckle_CX2CX4HX4C"/>
</dbReference>
<dbReference type="InterPro" id="IPR052343">
    <property type="entry name" value="Retrotransposon-Effector_Assoc"/>
</dbReference>
<evidence type="ECO:0000259" key="2">
    <source>
        <dbReference type="Pfam" id="PF13456"/>
    </source>
</evidence>
<feature type="domain" description="Zinc knuckle CX2CX4HX4C" evidence="3">
    <location>
        <begin position="106"/>
        <end position="151"/>
    </location>
</feature>
<evidence type="ECO:0008006" key="6">
    <source>
        <dbReference type="Google" id="ProtNLM"/>
    </source>
</evidence>
<dbReference type="Pfam" id="PF13456">
    <property type="entry name" value="RVT_3"/>
    <property type="match status" value="1"/>
</dbReference>
<feature type="domain" description="RNase H type-1" evidence="2">
    <location>
        <begin position="859"/>
        <end position="959"/>
    </location>
</feature>
<dbReference type="InterPro" id="IPR000477">
    <property type="entry name" value="RT_dom"/>
</dbReference>
<dbReference type="InterPro" id="IPR036397">
    <property type="entry name" value="RNaseH_sf"/>
</dbReference>
<evidence type="ECO:0000259" key="1">
    <source>
        <dbReference type="Pfam" id="PF00078"/>
    </source>
</evidence>
<name>A0A803PJH0_CANSA</name>
<dbReference type="PANTHER" id="PTHR46890:SF48">
    <property type="entry name" value="RNA-DIRECTED DNA POLYMERASE"/>
    <property type="match status" value="1"/>
</dbReference>
<dbReference type="SUPFAM" id="SSF53098">
    <property type="entry name" value="Ribonuclease H-like"/>
    <property type="match status" value="1"/>
</dbReference>
<keyword evidence="5" id="KW-1185">Reference proteome</keyword>
<dbReference type="EnsemblPlants" id="evm.model.04.971">
    <property type="protein sequence ID" value="cds.evm.model.04.971"/>
    <property type="gene ID" value="evm.TU.04.971"/>
</dbReference>
<reference evidence="4" key="1">
    <citation type="submission" date="2018-11" db="EMBL/GenBank/DDBJ databases">
        <authorList>
            <person name="Grassa J C."/>
        </authorList>
    </citation>
    <scope>NUCLEOTIDE SEQUENCE [LARGE SCALE GENOMIC DNA]</scope>
</reference>
<dbReference type="AlphaFoldDB" id="A0A803PJH0"/>
<dbReference type="InterPro" id="IPR012337">
    <property type="entry name" value="RNaseH-like_sf"/>
</dbReference>
<sequence>MVYSLFKFGCEGDKGEFWRTAEWHFAQSVTIFAALESSFPITPDNLHYVPFWVQIYGIPFMCKSHDLARFIASEVGDLIEVDKDTVKEGTGPYLRIRVLLDVNLSLRRGMNIRFIRMGREFVKWIDFKYERLPDFCFFCGKLDHTKRYCHFYLQKCDETQTDPPCPYTILLRGKEKIVDKSMPFQYPHPPAITLVDHAAVNLHHPTRNFLDNIISFPSFLTGNGSSGSHFLSPYTSSSVMIPTPLNPNFDNAFLAGLVLRPSAFTSYSTDSLVVATTVGPMEVVSGALSTMVSTEMMPASSGPAAAVGDLSWRWTQVVVGNSVRSQLKRARAGDREDGSSSASTDMEQAGCRLVLLRELEMVLVLTMVLSSPGSDADVVNLILDCLGPPLDGLDYAFLDAPFSTKEVRRALFNLSGDKAPGLDGLNAYFYQKNWSTLGVDFARAVLTCLNEGIDFSVVNTTLISLIPKKQNAHTLKDFRPISLCLTFYKVISKVLANRLKVVLDKIISPYQSAFVSDRVIFDNILIAQEIIHAINSRKSGKLGWAALKLDMSKAFDRVEWHYLESVMGIRQGDPLSPYLFILCAGGLSALLRAKQDIGLFKGVAISRTAPSLSHLFFSDDSLIFCTANRASCLALQEVFDVYSKASGQAINFAKSSILFSPNTLSDIRATLFNAFNLEDRPFICKYLGLPKCLSRSKYHSFAFLKDRGIEVVMADCGGVQLEILIRFFEVLEIVVSFLQAKSGHNPSFSWRSILWGRELLNLGLLWKVGDGSDIRTIEDHWIPHNRFKFFSDNLPPSPFLSYFITASGDWDVAKLANCFFAPLVDEILSVPVLVFRFTAGLDAALYFKFGSDNYHRLPSEGQVVAGLAKAFSGCVSPMVAEAKAVVHALQWAYSICLPVDVLKTDCKYIVDKLHYGTQGCSSVDDLIVCIKNLLSIRSSLRLAHVNREFNTIAHRVAKWGIGLDRLVDWVVDDSLVLKLRSSGKSIMIDPPNKVFGLGGN</sequence>
<dbReference type="Gramene" id="evm.model.04.971">
    <property type="protein sequence ID" value="cds.evm.model.04.971"/>
    <property type="gene ID" value="evm.TU.04.971"/>
</dbReference>
<accession>A0A803PJH0</accession>
<dbReference type="CDD" id="cd06222">
    <property type="entry name" value="RNase_H_like"/>
    <property type="match status" value="1"/>
</dbReference>